<evidence type="ECO:0000256" key="1">
    <source>
        <dbReference type="SAM" id="MobiDB-lite"/>
    </source>
</evidence>
<comment type="caution">
    <text evidence="2">The sequence shown here is derived from an EMBL/GenBank/DDBJ whole genome shotgun (WGS) entry which is preliminary data.</text>
</comment>
<sequence length="151" mass="16465">MGSSPSRSPPPADVPSDRVTGSTWETHPIKNPKTAPWDLPISLDDFNKLIKGYQPQAMEDRWMCRADGPDAQGNITVYIYRSWTGYEHYQITAASSPDGSESDMKGARITGVTWESGKSGGISEEEAKDLAIKICRAKMGCVLSQAPQDTS</sequence>
<name>A0A8K0X071_9PEZI</name>
<dbReference type="OrthoDB" id="4521980at2759"/>
<feature type="region of interest" description="Disordered" evidence="1">
    <location>
        <begin position="1"/>
        <end position="31"/>
    </location>
</feature>
<organism evidence="2 3">
    <name type="scientific">Plectosphaerella cucumerina</name>
    <dbReference type="NCBI Taxonomy" id="40658"/>
    <lineage>
        <taxon>Eukaryota</taxon>
        <taxon>Fungi</taxon>
        <taxon>Dikarya</taxon>
        <taxon>Ascomycota</taxon>
        <taxon>Pezizomycotina</taxon>
        <taxon>Sordariomycetes</taxon>
        <taxon>Hypocreomycetidae</taxon>
        <taxon>Glomerellales</taxon>
        <taxon>Plectosphaerellaceae</taxon>
        <taxon>Plectosphaerella</taxon>
    </lineage>
</organism>
<accession>A0A8K0X071</accession>
<evidence type="ECO:0000313" key="2">
    <source>
        <dbReference type="EMBL" id="KAH7353722.1"/>
    </source>
</evidence>
<dbReference type="Proteomes" id="UP000813385">
    <property type="component" value="Unassembled WGS sequence"/>
</dbReference>
<gene>
    <name evidence="2" type="ORF">B0T11DRAFT_331641</name>
</gene>
<protein>
    <submittedName>
        <fullName evidence="2">Uncharacterized protein</fullName>
    </submittedName>
</protein>
<proteinExistence type="predicted"/>
<dbReference type="AlphaFoldDB" id="A0A8K0X071"/>
<dbReference type="EMBL" id="JAGPXD010000005">
    <property type="protein sequence ID" value="KAH7353722.1"/>
    <property type="molecule type" value="Genomic_DNA"/>
</dbReference>
<keyword evidence="3" id="KW-1185">Reference proteome</keyword>
<reference evidence="2" key="1">
    <citation type="journal article" date="2021" name="Nat. Commun.">
        <title>Genetic determinants of endophytism in the Arabidopsis root mycobiome.</title>
        <authorList>
            <person name="Mesny F."/>
            <person name="Miyauchi S."/>
            <person name="Thiergart T."/>
            <person name="Pickel B."/>
            <person name="Atanasova L."/>
            <person name="Karlsson M."/>
            <person name="Huettel B."/>
            <person name="Barry K.W."/>
            <person name="Haridas S."/>
            <person name="Chen C."/>
            <person name="Bauer D."/>
            <person name="Andreopoulos W."/>
            <person name="Pangilinan J."/>
            <person name="LaButti K."/>
            <person name="Riley R."/>
            <person name="Lipzen A."/>
            <person name="Clum A."/>
            <person name="Drula E."/>
            <person name="Henrissat B."/>
            <person name="Kohler A."/>
            <person name="Grigoriev I.V."/>
            <person name="Martin F.M."/>
            <person name="Hacquard S."/>
        </authorList>
    </citation>
    <scope>NUCLEOTIDE SEQUENCE</scope>
    <source>
        <strain evidence="2">MPI-CAGE-AT-0016</strain>
    </source>
</reference>
<evidence type="ECO:0000313" key="3">
    <source>
        <dbReference type="Proteomes" id="UP000813385"/>
    </source>
</evidence>